<sequence length="195" mass="21465">MTDEMNAILQQVFDHLARAARSRHSAMHTAVVATADGNMRTMVLRGFDRENAVLRFNTDVRSPKVAAIRQDQAMRVLAYDPDAKVQIRMMGQGHVDDRSPAADAAWAGSTTFARRAYLTQGAPGELAGCETSGLPEWAEGINPSEEQVAPARANFALLMVRVTRFDWLYLSSDGHRRAQFDIGDDGTVSGTWLMP</sequence>
<dbReference type="GO" id="GO:0010181">
    <property type="term" value="F:FMN binding"/>
    <property type="evidence" value="ECO:0007669"/>
    <property type="project" value="InterPro"/>
</dbReference>
<dbReference type="Gene3D" id="2.30.110.10">
    <property type="entry name" value="Electron Transport, Fmn-binding Protein, Chain A"/>
    <property type="match status" value="1"/>
</dbReference>
<evidence type="ECO:0000313" key="3">
    <source>
        <dbReference type="Proteomes" id="UP000473531"/>
    </source>
</evidence>
<evidence type="ECO:0000259" key="1">
    <source>
        <dbReference type="Pfam" id="PF12766"/>
    </source>
</evidence>
<dbReference type="OrthoDB" id="5120525at2"/>
<comment type="caution">
    <text evidence="2">The sequence shown here is derived from an EMBL/GenBank/DDBJ whole genome shotgun (WGS) entry which is preliminary data.</text>
</comment>
<dbReference type="SUPFAM" id="SSF50475">
    <property type="entry name" value="FMN-binding split barrel"/>
    <property type="match status" value="1"/>
</dbReference>
<dbReference type="RefSeq" id="WP_160600000.1">
    <property type="nucleotide sequence ID" value="NZ_WTYU01000001.1"/>
</dbReference>
<dbReference type="Pfam" id="PF12766">
    <property type="entry name" value="Pyridox_oxase_2"/>
    <property type="match status" value="1"/>
</dbReference>
<reference evidence="2 3" key="1">
    <citation type="submission" date="2019-12" db="EMBL/GenBank/DDBJ databases">
        <title>Genomic-based taxomic classification of the family Erythrobacteraceae.</title>
        <authorList>
            <person name="Xu L."/>
        </authorList>
    </citation>
    <scope>NUCLEOTIDE SEQUENCE [LARGE SCALE GENOMIC DNA]</scope>
    <source>
        <strain evidence="2 3">KCTC 52259</strain>
    </source>
</reference>
<protein>
    <submittedName>
        <fullName evidence="2">Flavin-binding protein</fullName>
    </submittedName>
</protein>
<proteinExistence type="predicted"/>
<feature type="domain" description="Pyridoxamine 5'-phosphate oxidase Alr4036 family FMN-binding" evidence="1">
    <location>
        <begin position="20"/>
        <end position="95"/>
    </location>
</feature>
<accession>A0A6L7GE91</accession>
<dbReference type="AlphaFoldDB" id="A0A6L7GE91"/>
<dbReference type="InterPro" id="IPR024624">
    <property type="entry name" value="Pyridox_Oxase_Alr4036_FMN-bd"/>
</dbReference>
<dbReference type="EMBL" id="WTYU01000001">
    <property type="protein sequence ID" value="MXP13756.1"/>
    <property type="molecule type" value="Genomic_DNA"/>
</dbReference>
<evidence type="ECO:0000313" key="2">
    <source>
        <dbReference type="EMBL" id="MXP13756.1"/>
    </source>
</evidence>
<organism evidence="2 3">
    <name type="scientific">Allopontixanthobacter confluentis</name>
    <dbReference type="NCBI Taxonomy" id="1849021"/>
    <lineage>
        <taxon>Bacteria</taxon>
        <taxon>Pseudomonadati</taxon>
        <taxon>Pseudomonadota</taxon>
        <taxon>Alphaproteobacteria</taxon>
        <taxon>Sphingomonadales</taxon>
        <taxon>Erythrobacteraceae</taxon>
        <taxon>Allopontixanthobacter</taxon>
    </lineage>
</organism>
<name>A0A6L7GE91_9SPHN</name>
<dbReference type="InterPro" id="IPR012349">
    <property type="entry name" value="Split_barrel_FMN-bd"/>
</dbReference>
<keyword evidence="3" id="KW-1185">Reference proteome</keyword>
<gene>
    <name evidence="2" type="ORF">GRI44_03170</name>
</gene>
<dbReference type="Proteomes" id="UP000473531">
    <property type="component" value="Unassembled WGS sequence"/>
</dbReference>